<name>A0ABR3AWI7_PHYBL</name>
<dbReference type="PANTHER" id="PTHR10130:SF0">
    <property type="entry name" value="GH08708P"/>
    <property type="match status" value="1"/>
</dbReference>
<evidence type="ECO:0000256" key="2">
    <source>
        <dbReference type="ARBA" id="ARBA00004496"/>
    </source>
</evidence>
<feature type="region of interest" description="Disordered" evidence="9">
    <location>
        <begin position="1"/>
        <end position="20"/>
    </location>
</feature>
<comment type="subcellular location">
    <subcellularLocation>
        <location evidence="2">Cytoplasm</location>
    </subcellularLocation>
    <subcellularLocation>
        <location evidence="1">Peroxisome</location>
    </subcellularLocation>
</comment>
<evidence type="ECO:0000256" key="9">
    <source>
        <dbReference type="SAM" id="MobiDB-lite"/>
    </source>
</evidence>
<dbReference type="InterPro" id="IPR019734">
    <property type="entry name" value="TPR_rpt"/>
</dbReference>
<dbReference type="SUPFAM" id="SSF48452">
    <property type="entry name" value="TPR-like"/>
    <property type="match status" value="1"/>
</dbReference>
<evidence type="ECO:0000256" key="5">
    <source>
        <dbReference type="ARBA" id="ARBA00022737"/>
    </source>
</evidence>
<dbReference type="Gene3D" id="1.25.40.10">
    <property type="entry name" value="Tetratricopeptide repeat domain"/>
    <property type="match status" value="1"/>
</dbReference>
<accession>A0ABR3AWI7</accession>
<keyword evidence="11" id="KW-1185">Reference proteome</keyword>
<feature type="compositionally biased region" description="Polar residues" evidence="9">
    <location>
        <begin position="41"/>
        <end position="54"/>
    </location>
</feature>
<evidence type="ECO:0008006" key="12">
    <source>
        <dbReference type="Google" id="ProtNLM"/>
    </source>
</evidence>
<reference evidence="10 11" key="1">
    <citation type="submission" date="2024-04" db="EMBL/GenBank/DDBJ databases">
        <title>Symmetric and asymmetric DNA N6-adenine methylation regulates different biological responses in Mucorales.</title>
        <authorList>
            <consortium name="Lawrence Berkeley National Laboratory"/>
            <person name="Lax C."/>
            <person name="Mondo S.J."/>
            <person name="Osorio-Concepcion M."/>
            <person name="Muszewska A."/>
            <person name="Corrochano-Luque M."/>
            <person name="Gutierrez G."/>
            <person name="Riley R."/>
            <person name="Lipzen A."/>
            <person name="Guo J."/>
            <person name="Hundley H."/>
            <person name="Amirebrahimi M."/>
            <person name="Ng V."/>
            <person name="Lorenzo-Gutierrez D."/>
            <person name="Binder U."/>
            <person name="Yang J."/>
            <person name="Song Y."/>
            <person name="Canovas D."/>
            <person name="Navarro E."/>
            <person name="Freitag M."/>
            <person name="Gabaldon T."/>
            <person name="Grigoriev I.V."/>
            <person name="Corrochano L.M."/>
            <person name="Nicolas F.E."/>
            <person name="Garre V."/>
        </authorList>
    </citation>
    <scope>NUCLEOTIDE SEQUENCE [LARGE SCALE GENOMIC DNA]</scope>
    <source>
        <strain evidence="10 11">L51</strain>
    </source>
</reference>
<dbReference type="PROSITE" id="PS50005">
    <property type="entry name" value="TPR"/>
    <property type="match status" value="3"/>
</dbReference>
<evidence type="ECO:0000313" key="11">
    <source>
        <dbReference type="Proteomes" id="UP001448207"/>
    </source>
</evidence>
<proteinExistence type="inferred from homology"/>
<evidence type="ECO:0000256" key="3">
    <source>
        <dbReference type="ARBA" id="ARBA00005348"/>
    </source>
</evidence>
<feature type="repeat" description="TPR" evidence="8">
    <location>
        <begin position="581"/>
        <end position="614"/>
    </location>
</feature>
<dbReference type="Proteomes" id="UP001448207">
    <property type="component" value="Unassembled WGS sequence"/>
</dbReference>
<comment type="similarity">
    <text evidence="3">Belongs to the peroxisomal targeting signal receptor family.</text>
</comment>
<evidence type="ECO:0000256" key="4">
    <source>
        <dbReference type="ARBA" id="ARBA00022490"/>
    </source>
</evidence>
<evidence type="ECO:0000256" key="8">
    <source>
        <dbReference type="PROSITE-ProRule" id="PRU00339"/>
    </source>
</evidence>
<keyword evidence="6 8" id="KW-0802">TPR repeat</keyword>
<feature type="repeat" description="TPR" evidence="8">
    <location>
        <begin position="442"/>
        <end position="475"/>
    </location>
</feature>
<sequence length="709" mass="80271">MAFSPVSRGAECGPSNPMAGLMKQFQQDRSLQQDRMMGNQRGESSKSGFRTRPTQASIADRQFAGEFMQEDRAVERPAGVFEFNGLNREIDVINANSQHALSNDWANDFMQQPMMQHHPGGNFEDFEKIYQQNQPDHKWHDEFTAFQQNHPNEVAITDHERHAFEHAFEEAKQGAHVNWEQEFAAQDSWANEFAEQEPITQAGDKEALARTAAMLLDSVRTEENPKFKNSNFMNLMRKLKDREVSIEGNKMVESRGEDWASDFAQSQSTSDPHQWQNEFTRNVGSSSSGNMWSNEFSQKQERSWTSEFDQMDGESMKETNASSDAIDWAAEFTKHGPMDPAVLQKVLKDGTDTSDWIRQYQENIAHLRTAKDEDWDAMQKDWDTATGEKQGYRAENPEYDNYTFALNNPYLLNPAAINEEHISLADTILALEAKTQLVTSDSNAWQELGLRQQENERDSAAIAALKRAVSMNPSLLEAWLALAVSYTNESCREDAYECLEQWIANNNKYKHLAQNGRMPKTVEGRHEYVTNMFLEAARSFPGEEMDANVQVGLGVLFNVSEEYEKAIDCFKAAVQSRPQDYLLWNKLGATLANSRNTSGSIEAYFNALEINPSYVRARYNLAISCINLGQHKEAAEHLLTSLALQQAGDSSTSASIMSQQKGGIGGPSGGMSENVWDSLRMVMYMMNREDLASQCDQRNLNAFRGVFEF</sequence>
<comment type="caution">
    <text evidence="10">The sequence shown here is derived from an EMBL/GenBank/DDBJ whole genome shotgun (WGS) entry which is preliminary data.</text>
</comment>
<dbReference type="InterPro" id="IPR011990">
    <property type="entry name" value="TPR-like_helical_dom_sf"/>
</dbReference>
<dbReference type="PANTHER" id="PTHR10130">
    <property type="entry name" value="PEROXISOMAL TARGETING SIGNAL 1 RECEPTOR PEX5"/>
    <property type="match status" value="1"/>
</dbReference>
<keyword evidence="7" id="KW-0576">Peroxisome</keyword>
<keyword evidence="4" id="KW-0963">Cytoplasm</keyword>
<dbReference type="SMART" id="SM00028">
    <property type="entry name" value="TPR"/>
    <property type="match status" value="5"/>
</dbReference>
<evidence type="ECO:0000256" key="6">
    <source>
        <dbReference type="ARBA" id="ARBA00022803"/>
    </source>
</evidence>
<organism evidence="10 11">
    <name type="scientific">Phycomyces blakesleeanus</name>
    <dbReference type="NCBI Taxonomy" id="4837"/>
    <lineage>
        <taxon>Eukaryota</taxon>
        <taxon>Fungi</taxon>
        <taxon>Fungi incertae sedis</taxon>
        <taxon>Mucoromycota</taxon>
        <taxon>Mucoromycotina</taxon>
        <taxon>Mucoromycetes</taxon>
        <taxon>Mucorales</taxon>
        <taxon>Phycomycetaceae</taxon>
        <taxon>Phycomyces</taxon>
    </lineage>
</organism>
<dbReference type="EMBL" id="JBCLYO010000013">
    <property type="protein sequence ID" value="KAL0083682.1"/>
    <property type="molecule type" value="Genomic_DNA"/>
</dbReference>
<feature type="repeat" description="TPR" evidence="8">
    <location>
        <begin position="547"/>
        <end position="580"/>
    </location>
</feature>
<dbReference type="Pfam" id="PF13432">
    <property type="entry name" value="TPR_16"/>
    <property type="match status" value="1"/>
</dbReference>
<protein>
    <recommendedName>
        <fullName evidence="12">Peroxisomal targeting signal receptor</fullName>
    </recommendedName>
</protein>
<evidence type="ECO:0000313" key="10">
    <source>
        <dbReference type="EMBL" id="KAL0083682.1"/>
    </source>
</evidence>
<evidence type="ECO:0000256" key="1">
    <source>
        <dbReference type="ARBA" id="ARBA00004275"/>
    </source>
</evidence>
<dbReference type="Gene3D" id="6.10.280.230">
    <property type="match status" value="1"/>
</dbReference>
<dbReference type="InterPro" id="IPR024111">
    <property type="entry name" value="PEX5/PEX5L"/>
</dbReference>
<keyword evidence="5" id="KW-0677">Repeat</keyword>
<evidence type="ECO:0000256" key="7">
    <source>
        <dbReference type="ARBA" id="ARBA00023140"/>
    </source>
</evidence>
<feature type="region of interest" description="Disordered" evidence="9">
    <location>
        <begin position="26"/>
        <end position="54"/>
    </location>
</feature>
<gene>
    <name evidence="10" type="ORF">J3Q64DRAFT_1140851</name>
</gene>